<dbReference type="InterPro" id="IPR016039">
    <property type="entry name" value="Thiolase-like"/>
</dbReference>
<gene>
    <name evidence="9" type="ORF">ALECFALPRED_004772</name>
</gene>
<keyword evidence="3" id="KW-0808">Transferase</keyword>
<dbReference type="SMART" id="SM00826">
    <property type="entry name" value="PKS_DH"/>
    <property type="match status" value="1"/>
</dbReference>
<reference evidence="9" key="1">
    <citation type="submission" date="2021-03" db="EMBL/GenBank/DDBJ databases">
        <authorList>
            <person name="Tagirdzhanova G."/>
        </authorList>
    </citation>
    <scope>NUCLEOTIDE SEQUENCE</scope>
</reference>
<dbReference type="PANTHER" id="PTHR43775:SF37">
    <property type="entry name" value="SI:DKEY-61P9.11"/>
    <property type="match status" value="1"/>
</dbReference>
<feature type="domain" description="Ketosynthase family 3 (KS3)" evidence="7">
    <location>
        <begin position="4"/>
        <end position="428"/>
    </location>
</feature>
<evidence type="ECO:0000256" key="4">
    <source>
        <dbReference type="ARBA" id="ARBA00023268"/>
    </source>
</evidence>
<evidence type="ECO:0000313" key="9">
    <source>
        <dbReference type="EMBL" id="CAF9930981.1"/>
    </source>
</evidence>
<dbReference type="InterPro" id="IPR020806">
    <property type="entry name" value="PKS_PP-bd"/>
</dbReference>
<feature type="domain" description="PKS/mFAS DH" evidence="8">
    <location>
        <begin position="913"/>
        <end position="1192"/>
    </location>
</feature>
<dbReference type="Pfam" id="PF21089">
    <property type="entry name" value="PKS_DH_N"/>
    <property type="match status" value="1"/>
</dbReference>
<dbReference type="SUPFAM" id="SSF52151">
    <property type="entry name" value="FabD/lysophospholipase-like"/>
    <property type="match status" value="1"/>
</dbReference>
<dbReference type="CDD" id="cd05274">
    <property type="entry name" value="KR_FAS_SDR_x"/>
    <property type="match status" value="1"/>
</dbReference>
<dbReference type="Pfam" id="PF00109">
    <property type="entry name" value="ketoacyl-synt"/>
    <property type="match status" value="1"/>
</dbReference>
<accession>A0A8H3G0M6</accession>
<dbReference type="PROSITE" id="PS50075">
    <property type="entry name" value="CARRIER"/>
    <property type="match status" value="1"/>
</dbReference>
<dbReference type="Gene3D" id="3.10.129.110">
    <property type="entry name" value="Polyketide synthase dehydratase"/>
    <property type="match status" value="1"/>
</dbReference>
<comment type="caution">
    <text evidence="9">The sequence shown here is derived from an EMBL/GenBank/DDBJ whole genome shotgun (WGS) entry which is preliminary data.</text>
</comment>
<dbReference type="SMART" id="SM00825">
    <property type="entry name" value="PKS_KS"/>
    <property type="match status" value="1"/>
</dbReference>
<protein>
    <recommendedName>
        <fullName evidence="11">Polyketide synthase</fullName>
    </recommendedName>
</protein>
<dbReference type="InterPro" id="IPR049552">
    <property type="entry name" value="PKS_DH_N"/>
</dbReference>
<dbReference type="SMART" id="SM00822">
    <property type="entry name" value="PKS_KR"/>
    <property type="match status" value="1"/>
</dbReference>
<dbReference type="SUPFAM" id="SSF53901">
    <property type="entry name" value="Thiolase-like"/>
    <property type="match status" value="1"/>
</dbReference>
<dbReference type="SMART" id="SM00827">
    <property type="entry name" value="PKS_AT"/>
    <property type="match status" value="1"/>
</dbReference>
<feature type="region of interest" description="N-terminal hotdog fold" evidence="5">
    <location>
        <begin position="913"/>
        <end position="1048"/>
    </location>
</feature>
<dbReference type="Gene3D" id="3.90.180.10">
    <property type="entry name" value="Medium-chain alcohol dehydrogenases, catalytic domain"/>
    <property type="match status" value="1"/>
</dbReference>
<dbReference type="CDD" id="cd00833">
    <property type="entry name" value="PKS"/>
    <property type="match status" value="1"/>
</dbReference>
<name>A0A8H3G0M6_9LECA</name>
<dbReference type="InterPro" id="IPR032821">
    <property type="entry name" value="PKS_assoc"/>
</dbReference>
<dbReference type="GO" id="GO:0031177">
    <property type="term" value="F:phosphopantetheine binding"/>
    <property type="evidence" value="ECO:0007669"/>
    <property type="project" value="InterPro"/>
</dbReference>
<feature type="domain" description="Carrier" evidence="6">
    <location>
        <begin position="2104"/>
        <end position="2185"/>
    </location>
</feature>
<keyword evidence="2" id="KW-0597">Phosphoprotein</keyword>
<dbReference type="InterPro" id="IPR018201">
    <property type="entry name" value="Ketoacyl_synth_AS"/>
</dbReference>
<evidence type="ECO:0000256" key="5">
    <source>
        <dbReference type="PROSITE-ProRule" id="PRU01363"/>
    </source>
</evidence>
<dbReference type="SUPFAM" id="SSF47336">
    <property type="entry name" value="ACP-like"/>
    <property type="match status" value="1"/>
</dbReference>
<dbReference type="InterPro" id="IPR016035">
    <property type="entry name" value="Acyl_Trfase/lysoPLipase"/>
</dbReference>
<evidence type="ECO:0000259" key="8">
    <source>
        <dbReference type="PROSITE" id="PS52019"/>
    </source>
</evidence>
<feature type="region of interest" description="C-terminal hotdog fold" evidence="5">
    <location>
        <begin position="1059"/>
        <end position="1192"/>
    </location>
</feature>
<dbReference type="Pfam" id="PF02801">
    <property type="entry name" value="Ketoacyl-synt_C"/>
    <property type="match status" value="1"/>
</dbReference>
<dbReference type="SMART" id="SM00823">
    <property type="entry name" value="PKS_PP"/>
    <property type="match status" value="1"/>
</dbReference>
<dbReference type="InterPro" id="IPR009081">
    <property type="entry name" value="PP-bd_ACP"/>
</dbReference>
<dbReference type="PROSITE" id="PS00606">
    <property type="entry name" value="KS3_1"/>
    <property type="match status" value="1"/>
</dbReference>
<comment type="caution">
    <text evidence="5">Lacks conserved residue(s) required for the propagation of feature annotation.</text>
</comment>
<dbReference type="InterPro" id="IPR001227">
    <property type="entry name" value="Ac_transferase_dom_sf"/>
</dbReference>
<dbReference type="InterPro" id="IPR016036">
    <property type="entry name" value="Malonyl_transacylase_ACP-bd"/>
</dbReference>
<evidence type="ECO:0008006" key="11">
    <source>
        <dbReference type="Google" id="ProtNLM"/>
    </source>
</evidence>
<evidence type="ECO:0000259" key="7">
    <source>
        <dbReference type="PROSITE" id="PS52004"/>
    </source>
</evidence>
<evidence type="ECO:0000256" key="2">
    <source>
        <dbReference type="ARBA" id="ARBA00022553"/>
    </source>
</evidence>
<proteinExistence type="predicted"/>
<dbReference type="Pfam" id="PF08659">
    <property type="entry name" value="KR"/>
    <property type="match status" value="1"/>
</dbReference>
<evidence type="ECO:0000256" key="3">
    <source>
        <dbReference type="ARBA" id="ARBA00022679"/>
    </source>
</evidence>
<dbReference type="InterPro" id="IPR014031">
    <property type="entry name" value="Ketoacyl_synth_C"/>
</dbReference>
<dbReference type="Proteomes" id="UP000664203">
    <property type="component" value="Unassembled WGS sequence"/>
</dbReference>
<dbReference type="InterPro" id="IPR050091">
    <property type="entry name" value="PKS_NRPS_Biosynth_Enz"/>
</dbReference>
<dbReference type="InterPro" id="IPR057326">
    <property type="entry name" value="KR_dom"/>
</dbReference>
<dbReference type="InterPro" id="IPR036291">
    <property type="entry name" value="NAD(P)-bd_dom_sf"/>
</dbReference>
<keyword evidence="1" id="KW-0596">Phosphopantetheine</keyword>
<dbReference type="PROSITE" id="PS52019">
    <property type="entry name" value="PKS_MFAS_DH"/>
    <property type="match status" value="1"/>
</dbReference>
<dbReference type="OrthoDB" id="329835at2759"/>
<dbReference type="SUPFAM" id="SSF51735">
    <property type="entry name" value="NAD(P)-binding Rossmann-fold domains"/>
    <property type="match status" value="1"/>
</dbReference>
<dbReference type="GO" id="GO:0006633">
    <property type="term" value="P:fatty acid biosynthetic process"/>
    <property type="evidence" value="ECO:0007669"/>
    <property type="project" value="InterPro"/>
</dbReference>
<dbReference type="InterPro" id="IPR049900">
    <property type="entry name" value="PKS_mFAS_DH"/>
</dbReference>
<evidence type="ECO:0000256" key="1">
    <source>
        <dbReference type="ARBA" id="ARBA00022450"/>
    </source>
</evidence>
<sequence length="2189" mass="240069">MCQDKDIAIIGMSCRVAGANSPSELWHLLASSRDVQSKITRFNSQAFYHPDGGPRKGLTNVNKAYMLDDTVIDKFDNAFFYITPLEAMAMDPQQRMLLEIAYEAVEGAGIPLDDFTGTDTAVFAGMEGCEYHTIAARDLDATPRYLATGTPTCMAANRISYFFDLSGPSLSVDTACSSAMVALHQAVRTLQHGDSKMAIVCGAKLILSPDMFMPSSELGFLSPTGRCHTFDATADGYGRGEGIIALLLKPLKEAIADRDPIRAVIKGTRLNQDGKTQGITLPSADAQKRNMQALYEELGILPADIQYLEAHGTGTVVGDSLEFSAISSVYGKPRGTVGPLVVGSVKSSIGHLEACSALGSVMKVVQCLERAQIPPQMNFRVPNPKIDFQNVEIPNQMTSWPTSNDGTRRAAVNSFGAGGTNGHAVLEAYSRGQPQFPILEKRPYLFKVSSADDVSLKENMLRFAEYVETSKPVLRDLAHTMLGHRSTLRKSLFFTESSHEGVVAALSTDNHNVYTKPNVTNKGLILLFTGQGAQWAQMGMSLMDHSLLFRSMLHECDRLLSELPDPPAWTLIEELSKATETSNIYKAEFSQPLCTALQLGLVAVLESWGVTPDAVVGHSSGEICAAYAAGILSLRDAMVVSYYRGLVLGRCTAQKSEGSMCAVGLNEGDSKTLIEAFAGRVQIAAVNSPSSCTLSGNVDAIREIVKQLAEEKQFCRELKVDQAYHSHHMLPMALEYDHELVQANVTPLHDKAKCAMYSSVYGRRIETSECTPSYWKQNMTSTVRFSEALEQCLNGHPNAAAIIEVGPHSALKGPAHEILHSLGKSHVRYVPTCMRGQKDFETLLSSAGVMIGIGLPLRTANINAREIVDGLHCCHEPGNILTDAPSYRWNHSQGFWAESRVSRNVRFRKFPRHELLGSRYVDDIPNRPSWRNRLILKEITWLQELKAEGLTEMPAAAYLLMAVEAARQLCGNRNSDADSLCISNVHFDQPLPLSLYSRTDAGPEVQLIARQMDGTDKSAFEIFSQSPADEDLWTRHCYGNFETEATAESPILNSQKLLHDQVLLDHARTLGHSVGVGLNNFKLSLEGSSGEFERSIDGVKAYPVQPSVLNSILELPPISLLGQNLPAEHHLSSIASLTVPILRVGSDCGRFVTHVKPLEFCNVQSDIEISQCKGTISLKGLHHQATKVIHQKPSLNSLFFKPILRPDITRLAATTPMDISRCAELLTHKWPMCDIKINEIPENCTLSILEAFRTASGEARSYLRSMNCSSIPPGIVSDRVQLVNLSDMTSKYHMIFTQDVPSVVQQSDRLHPGGFLCIPKAHLQHLESNQRAALEVVRDISGLGSDPWMLLQRATDLNQACAGRRAVMFTDQRVLPSLNALKNLEYVPLEPAAVARFCKQDSFAKFDAKIIDCDEKSVITTWTGKELMPWVRVLLKSADSILWVTSSRHKNPFANVAGSLLRTLQSEQPSLKISWLLIDEMANQDRDTFASQVEQAFVRMAKGENELVTRIGEPGLEILRYLPDDDLSADTGLGLPRKVRSPLGEADYSLTFAAPREPVILSHIASSTHSLIGDTIEVLVEASVLGSGDLRMFNDPTKIEVSRSQSGLFFAGRVLNSQDPEFPPDSRVAGWHPDHTHRIKVNARSCDIFRYPSSMQPSYAASRCSAMAIASCVVDGAARARQGETFLLEVQGPLLDTIKQLCKHLGASVLDSCSELKADFVVTFKRLEGICVNGRPIDIASYLQSDHGRAMVRRNWQEMADIPLQIDEYEIADYEGALQNAKQPCSTILLHRDAAKIVNHVPIYKKAAHMFTDRANYIVIGGLGGLGRFICSWMIENGAKYITTISRSGAGTPEAKDAMSAMNSSGASLRCIKADACDRKAVSEIVSKLRSERPIKGVINLAMVLGDAPMATMSAEEWDLGLRVKIDSSWILHEETLRDPLEFFILFSSIASVLGNRSQGNYNVANSFLNALAEYRQSLDLPGISVALGAMTDMGVLYSLSKPDMLQILSRSGLTHLSKHHLAKIMEAAILESPRRDRSLVLTGLNMFEREADGSLAGQTEPLFWTDWPEFGHLQQYKLPAAVDGSSASKALLKDQVAAMRHKGETEQMRAAVRNAFLSFLSQLLGFGADAFDPSLALMMYGIDSLSGVSCQYWFHKELGVDVPAGKVLGGDSIESIVDGVVQKLTQDS</sequence>
<dbReference type="GO" id="GO:0044550">
    <property type="term" value="P:secondary metabolite biosynthetic process"/>
    <property type="evidence" value="ECO:0007669"/>
    <property type="project" value="TreeGrafter"/>
</dbReference>
<dbReference type="InterPro" id="IPR014030">
    <property type="entry name" value="Ketoacyl_synth_N"/>
</dbReference>
<dbReference type="InterPro" id="IPR042104">
    <property type="entry name" value="PKS_dehydratase_sf"/>
</dbReference>
<dbReference type="InterPro" id="IPR036736">
    <property type="entry name" value="ACP-like_sf"/>
</dbReference>
<dbReference type="InterPro" id="IPR013968">
    <property type="entry name" value="PKS_KR"/>
</dbReference>
<dbReference type="Gene3D" id="3.40.366.10">
    <property type="entry name" value="Malonyl-Coenzyme A Acyl Carrier Protein, domain 2"/>
    <property type="match status" value="1"/>
</dbReference>
<dbReference type="PANTHER" id="PTHR43775">
    <property type="entry name" value="FATTY ACID SYNTHASE"/>
    <property type="match status" value="1"/>
</dbReference>
<dbReference type="Gene3D" id="3.40.50.720">
    <property type="entry name" value="NAD(P)-binding Rossmann-like Domain"/>
    <property type="match status" value="2"/>
</dbReference>
<dbReference type="GO" id="GO:0004315">
    <property type="term" value="F:3-oxoacyl-[acyl-carrier-protein] synthase activity"/>
    <property type="evidence" value="ECO:0007669"/>
    <property type="project" value="InterPro"/>
</dbReference>
<evidence type="ECO:0000259" key="6">
    <source>
        <dbReference type="PROSITE" id="PS50075"/>
    </source>
</evidence>
<keyword evidence="4" id="KW-0511">Multifunctional enzyme</keyword>
<evidence type="ECO:0000313" key="10">
    <source>
        <dbReference type="Proteomes" id="UP000664203"/>
    </source>
</evidence>
<keyword evidence="10" id="KW-1185">Reference proteome</keyword>
<dbReference type="FunFam" id="3.40.366.10:FF:000002">
    <property type="entry name" value="Probable polyketide synthase 2"/>
    <property type="match status" value="1"/>
</dbReference>
<organism evidence="9 10">
    <name type="scientific">Alectoria fallacina</name>
    <dbReference type="NCBI Taxonomy" id="1903189"/>
    <lineage>
        <taxon>Eukaryota</taxon>
        <taxon>Fungi</taxon>
        <taxon>Dikarya</taxon>
        <taxon>Ascomycota</taxon>
        <taxon>Pezizomycotina</taxon>
        <taxon>Lecanoromycetes</taxon>
        <taxon>OSLEUM clade</taxon>
        <taxon>Lecanoromycetidae</taxon>
        <taxon>Lecanorales</taxon>
        <taxon>Lecanorineae</taxon>
        <taxon>Parmeliaceae</taxon>
        <taxon>Alectoria</taxon>
    </lineage>
</organism>
<dbReference type="InterPro" id="IPR020807">
    <property type="entry name" value="PKS_DH"/>
</dbReference>
<dbReference type="SUPFAM" id="SSF55048">
    <property type="entry name" value="Probable ACP-binding domain of malonyl-CoA ACP transacylase"/>
    <property type="match status" value="1"/>
</dbReference>
<dbReference type="PROSITE" id="PS52004">
    <property type="entry name" value="KS3_2"/>
    <property type="match status" value="1"/>
</dbReference>
<dbReference type="InterPro" id="IPR020841">
    <property type="entry name" value="PKS_Beta-ketoAc_synthase_dom"/>
</dbReference>
<dbReference type="Pfam" id="PF16197">
    <property type="entry name" value="KAsynt_C_assoc"/>
    <property type="match status" value="1"/>
</dbReference>
<dbReference type="Pfam" id="PF00698">
    <property type="entry name" value="Acyl_transf_1"/>
    <property type="match status" value="1"/>
</dbReference>
<dbReference type="GO" id="GO:0004312">
    <property type="term" value="F:fatty acid synthase activity"/>
    <property type="evidence" value="ECO:0007669"/>
    <property type="project" value="TreeGrafter"/>
</dbReference>
<dbReference type="Gene3D" id="3.40.47.10">
    <property type="match status" value="1"/>
</dbReference>
<dbReference type="InterPro" id="IPR014043">
    <property type="entry name" value="Acyl_transferase_dom"/>
</dbReference>
<dbReference type="Gene3D" id="1.10.1200.10">
    <property type="entry name" value="ACP-like"/>
    <property type="match status" value="1"/>
</dbReference>
<dbReference type="EMBL" id="CAJPDR010000297">
    <property type="protein sequence ID" value="CAF9930981.1"/>
    <property type="molecule type" value="Genomic_DNA"/>
</dbReference>